<dbReference type="RefSeq" id="WP_105678397.1">
    <property type="nucleotide sequence ID" value="NZ_BMKX01000001.1"/>
</dbReference>
<organism evidence="1 2">
    <name type="scientific">Glutamicibacter ardleyensis</name>
    <dbReference type="NCBI Taxonomy" id="225894"/>
    <lineage>
        <taxon>Bacteria</taxon>
        <taxon>Bacillati</taxon>
        <taxon>Actinomycetota</taxon>
        <taxon>Actinomycetes</taxon>
        <taxon>Micrococcales</taxon>
        <taxon>Micrococcaceae</taxon>
        <taxon>Glutamicibacter</taxon>
    </lineage>
</organism>
<accession>A0ABQ2D8R3</accession>
<evidence type="ECO:0000313" key="1">
    <source>
        <dbReference type="EMBL" id="GGJ47481.1"/>
    </source>
</evidence>
<dbReference type="GeneID" id="303302675"/>
<dbReference type="Proteomes" id="UP000606115">
    <property type="component" value="Unassembled WGS sequence"/>
</dbReference>
<name>A0ABQ2D8R3_9MICC</name>
<evidence type="ECO:0000313" key="2">
    <source>
        <dbReference type="Proteomes" id="UP000606115"/>
    </source>
</evidence>
<keyword evidence="2" id="KW-1185">Reference proteome</keyword>
<proteinExistence type="predicted"/>
<reference evidence="2" key="1">
    <citation type="journal article" date="2019" name="Int. J. Syst. Evol. Microbiol.">
        <title>The Global Catalogue of Microorganisms (GCM) 10K type strain sequencing project: providing services to taxonomists for standard genome sequencing and annotation.</title>
        <authorList>
            <consortium name="The Broad Institute Genomics Platform"/>
            <consortium name="The Broad Institute Genome Sequencing Center for Infectious Disease"/>
            <person name="Wu L."/>
            <person name="Ma J."/>
        </authorList>
    </citation>
    <scope>NUCLEOTIDE SEQUENCE [LARGE SCALE GENOMIC DNA]</scope>
    <source>
        <strain evidence="2">CGMCC 1.3685</strain>
    </source>
</reference>
<sequence length="62" mass="7101">MRFVMEVNFDSESMQLKPLEELQKILSDWSKNIALYPLEAGAQEDILDAEGEEVGEWALVED</sequence>
<gene>
    <name evidence="1" type="ORF">GCM10007173_02580</name>
</gene>
<comment type="caution">
    <text evidence="1">The sequence shown here is derived from an EMBL/GenBank/DDBJ whole genome shotgun (WGS) entry which is preliminary data.</text>
</comment>
<dbReference type="EMBL" id="BMKX01000001">
    <property type="protein sequence ID" value="GGJ47481.1"/>
    <property type="molecule type" value="Genomic_DNA"/>
</dbReference>
<protein>
    <submittedName>
        <fullName evidence="1">Uncharacterized protein</fullName>
    </submittedName>
</protein>